<protein>
    <submittedName>
        <fullName evidence="2">Uncharacterized protein</fullName>
    </submittedName>
</protein>
<feature type="transmembrane region" description="Helical" evidence="1">
    <location>
        <begin position="79"/>
        <end position="101"/>
    </location>
</feature>
<accession>A0A3C1KJ04</accession>
<feature type="transmembrane region" description="Helical" evidence="1">
    <location>
        <begin position="12"/>
        <end position="34"/>
    </location>
</feature>
<sequence length="102" mass="10548">MVSAVTGLLVVLQWRWPIALFPAAGAAVALLLGLESAPEGLALGPYVATLTGTALGAFACLLLVADLSERAAQGWQRTGLRVLGSWGAASATLVYAMRWLVP</sequence>
<evidence type="ECO:0000256" key="1">
    <source>
        <dbReference type="SAM" id="Phobius"/>
    </source>
</evidence>
<reference evidence="2 3" key="1">
    <citation type="journal article" date="2018" name="Nat. Biotechnol.">
        <title>A standardized bacterial taxonomy based on genome phylogeny substantially revises the tree of life.</title>
        <authorList>
            <person name="Parks D.H."/>
            <person name="Chuvochina M."/>
            <person name="Waite D.W."/>
            <person name="Rinke C."/>
            <person name="Skarshewski A."/>
            <person name="Chaumeil P.A."/>
            <person name="Hugenholtz P."/>
        </authorList>
    </citation>
    <scope>NUCLEOTIDE SEQUENCE [LARGE SCALE GENOMIC DNA]</scope>
    <source>
        <strain evidence="2">UBA9158</strain>
    </source>
</reference>
<dbReference type="AlphaFoldDB" id="A0A3C1KJ04"/>
<dbReference type="EMBL" id="DMND01000022">
    <property type="protein sequence ID" value="HAN26364.1"/>
    <property type="molecule type" value="Genomic_DNA"/>
</dbReference>
<keyword evidence="1" id="KW-0472">Membrane</keyword>
<organism evidence="2 3">
    <name type="scientific">Haliea salexigens</name>
    <dbReference type="NCBI Taxonomy" id="287487"/>
    <lineage>
        <taxon>Bacteria</taxon>
        <taxon>Pseudomonadati</taxon>
        <taxon>Pseudomonadota</taxon>
        <taxon>Gammaproteobacteria</taxon>
        <taxon>Cellvibrionales</taxon>
        <taxon>Halieaceae</taxon>
        <taxon>Haliea</taxon>
    </lineage>
</organism>
<keyword evidence="1" id="KW-1133">Transmembrane helix</keyword>
<keyword evidence="1" id="KW-0812">Transmembrane</keyword>
<name>A0A3C1KJ04_9GAMM</name>
<comment type="caution">
    <text evidence="2">The sequence shown here is derived from an EMBL/GenBank/DDBJ whole genome shotgun (WGS) entry which is preliminary data.</text>
</comment>
<dbReference type="Proteomes" id="UP000259273">
    <property type="component" value="Unassembled WGS sequence"/>
</dbReference>
<gene>
    <name evidence="2" type="ORF">DCP75_01245</name>
</gene>
<evidence type="ECO:0000313" key="2">
    <source>
        <dbReference type="EMBL" id="HAN26364.1"/>
    </source>
</evidence>
<feature type="transmembrane region" description="Helical" evidence="1">
    <location>
        <begin position="46"/>
        <end position="67"/>
    </location>
</feature>
<evidence type="ECO:0000313" key="3">
    <source>
        <dbReference type="Proteomes" id="UP000259273"/>
    </source>
</evidence>
<proteinExistence type="predicted"/>